<accession>A0A3A9ZPV9</accession>
<dbReference type="InterPro" id="IPR002797">
    <property type="entry name" value="Polysacc_synth"/>
</dbReference>
<dbReference type="PANTHER" id="PTHR30250:SF11">
    <property type="entry name" value="O-ANTIGEN TRANSPORTER-RELATED"/>
    <property type="match status" value="1"/>
</dbReference>
<comment type="caution">
    <text evidence="8">The sequence shown here is derived from an EMBL/GenBank/DDBJ whole genome shotgun (WGS) entry which is preliminary data.</text>
</comment>
<keyword evidence="3 7" id="KW-0812">Transmembrane</keyword>
<dbReference type="InterPro" id="IPR050833">
    <property type="entry name" value="Poly_Biosynth_Transport"/>
</dbReference>
<dbReference type="Proteomes" id="UP000281726">
    <property type="component" value="Unassembled WGS sequence"/>
</dbReference>
<evidence type="ECO:0008006" key="10">
    <source>
        <dbReference type="Google" id="ProtNLM"/>
    </source>
</evidence>
<feature type="transmembrane region" description="Helical" evidence="7">
    <location>
        <begin position="338"/>
        <end position="366"/>
    </location>
</feature>
<feature type="compositionally biased region" description="Low complexity" evidence="6">
    <location>
        <begin position="15"/>
        <end position="33"/>
    </location>
</feature>
<evidence type="ECO:0000256" key="3">
    <source>
        <dbReference type="ARBA" id="ARBA00022692"/>
    </source>
</evidence>
<feature type="transmembrane region" description="Helical" evidence="7">
    <location>
        <begin position="120"/>
        <end position="146"/>
    </location>
</feature>
<evidence type="ECO:0000256" key="5">
    <source>
        <dbReference type="ARBA" id="ARBA00023136"/>
    </source>
</evidence>
<keyword evidence="2" id="KW-1003">Cell membrane</keyword>
<comment type="subcellular location">
    <subcellularLocation>
        <location evidence="1">Cell membrane</location>
        <topology evidence="1">Multi-pass membrane protein</topology>
    </subcellularLocation>
</comment>
<feature type="transmembrane region" description="Helical" evidence="7">
    <location>
        <begin position="52"/>
        <end position="73"/>
    </location>
</feature>
<dbReference type="OrthoDB" id="103403at2"/>
<evidence type="ECO:0000256" key="1">
    <source>
        <dbReference type="ARBA" id="ARBA00004651"/>
    </source>
</evidence>
<evidence type="ECO:0000256" key="2">
    <source>
        <dbReference type="ARBA" id="ARBA00022475"/>
    </source>
</evidence>
<feature type="transmembrane region" description="Helical" evidence="7">
    <location>
        <begin position="220"/>
        <end position="238"/>
    </location>
</feature>
<feature type="transmembrane region" description="Helical" evidence="7">
    <location>
        <begin position="198"/>
        <end position="214"/>
    </location>
</feature>
<dbReference type="Pfam" id="PF01943">
    <property type="entry name" value="Polysacc_synt"/>
    <property type="match status" value="1"/>
</dbReference>
<feature type="transmembrane region" description="Helical" evidence="7">
    <location>
        <begin position="85"/>
        <end position="108"/>
    </location>
</feature>
<evidence type="ECO:0000313" key="8">
    <source>
        <dbReference type="EMBL" id="RKN49517.1"/>
    </source>
</evidence>
<name>A0A3A9ZPV9_9ACTN</name>
<sequence>MGGADGGRTRRAEIGSTRSGGTVTAAGTTVRGPRPARVRRGSGGFSRRLRQLGLLAISQVGLTGLAFLAQVLLARSLPQQDFGAFMAVLALVTLAGPLAIFGVAEFWLQRFGREGPRAVRWVGPSVVLVLGCSAVQVLVLSAWGLLDRSDPVLADLRIALAPVILAQAGMALSVSVLQLQGRYGRLSALQLTPHAGRLMTAVAATLIGLSALAVGVGYALVAVLTVGLSVLVLVPFWRRPTRLEGHSSTVVRPGRPPRMRHLVGGATPFMLGSLFYLLGMNLGVVVTGEFLSAQAAAVVAVPMSLLTAIYILPRVVYQQYFLAKLHRWSRSDRDAILIAYRAGTVGMVAVGVVTAVVVAVGGRYAIPLVFGPAYEESGVLMGLLALAIPFRFGSASVASLLTSGGLVRRKVWYQGLGSAGYLVTLALTIPTLGVYGVALTTVVTEAMLLVLFWSSARRNVVGDARLPRWSEISRRLTKE</sequence>
<protein>
    <recommendedName>
        <fullName evidence="10">Lipopolysaccharide biosynthesis protein</fullName>
    </recommendedName>
</protein>
<evidence type="ECO:0000256" key="6">
    <source>
        <dbReference type="SAM" id="MobiDB-lite"/>
    </source>
</evidence>
<keyword evidence="5 7" id="KW-0472">Membrane</keyword>
<gene>
    <name evidence="8" type="ORF">D7223_08560</name>
</gene>
<feature type="transmembrane region" description="Helical" evidence="7">
    <location>
        <begin position="158"/>
        <end position="177"/>
    </location>
</feature>
<feature type="transmembrane region" description="Helical" evidence="7">
    <location>
        <begin position="378"/>
        <end position="399"/>
    </location>
</feature>
<feature type="transmembrane region" description="Helical" evidence="7">
    <location>
        <begin position="291"/>
        <end position="317"/>
    </location>
</feature>
<dbReference type="EMBL" id="RBAK01000002">
    <property type="protein sequence ID" value="RKN49517.1"/>
    <property type="molecule type" value="Genomic_DNA"/>
</dbReference>
<evidence type="ECO:0000256" key="4">
    <source>
        <dbReference type="ARBA" id="ARBA00022989"/>
    </source>
</evidence>
<organism evidence="8 9">
    <name type="scientific">Micromonospora endolithica</name>
    <dbReference type="NCBI Taxonomy" id="230091"/>
    <lineage>
        <taxon>Bacteria</taxon>
        <taxon>Bacillati</taxon>
        <taxon>Actinomycetota</taxon>
        <taxon>Actinomycetes</taxon>
        <taxon>Micromonosporales</taxon>
        <taxon>Micromonosporaceae</taxon>
        <taxon>Micromonospora</taxon>
    </lineage>
</organism>
<keyword evidence="4 7" id="KW-1133">Transmembrane helix</keyword>
<feature type="transmembrane region" description="Helical" evidence="7">
    <location>
        <begin position="259"/>
        <end position="279"/>
    </location>
</feature>
<feature type="region of interest" description="Disordered" evidence="6">
    <location>
        <begin position="1"/>
        <end position="42"/>
    </location>
</feature>
<dbReference type="GO" id="GO:0005886">
    <property type="term" value="C:plasma membrane"/>
    <property type="evidence" value="ECO:0007669"/>
    <property type="project" value="UniProtKB-SubCell"/>
</dbReference>
<dbReference type="AlphaFoldDB" id="A0A3A9ZPV9"/>
<dbReference type="PANTHER" id="PTHR30250">
    <property type="entry name" value="PST FAMILY PREDICTED COLANIC ACID TRANSPORTER"/>
    <property type="match status" value="1"/>
</dbReference>
<proteinExistence type="predicted"/>
<evidence type="ECO:0000313" key="9">
    <source>
        <dbReference type="Proteomes" id="UP000281726"/>
    </source>
</evidence>
<evidence type="ECO:0000256" key="7">
    <source>
        <dbReference type="SAM" id="Phobius"/>
    </source>
</evidence>
<keyword evidence="9" id="KW-1185">Reference proteome</keyword>
<reference evidence="8 9" key="1">
    <citation type="journal article" date="2004" name="Syst. Appl. Microbiol.">
        <title>Cryptoendolithic actinomycetes from antarctic sandstone rock samples: Micromonospora endolithica sp. nov. and two isolates related to Micromonospora coerulea Jensen 1932.</title>
        <authorList>
            <person name="Hirsch P."/>
            <person name="Mevs U."/>
            <person name="Kroppenstedt R.M."/>
            <person name="Schumann P."/>
            <person name="Stackebrandt E."/>
        </authorList>
    </citation>
    <scope>NUCLEOTIDE SEQUENCE [LARGE SCALE GENOMIC DNA]</scope>
    <source>
        <strain evidence="8 9">JCM 12677</strain>
    </source>
</reference>